<comment type="subcellular location">
    <subcellularLocation>
        <location evidence="1">Cell projection</location>
    </subcellularLocation>
</comment>
<dbReference type="PANTHER" id="PTHR23116">
    <property type="entry name" value="PDZ DOMAIN CONTAINING WHIRLIN AND HARMONIN-RELATED"/>
    <property type="match status" value="1"/>
</dbReference>
<dbReference type="GO" id="GO:0002142">
    <property type="term" value="C:stereocilia ankle link complex"/>
    <property type="evidence" value="ECO:0007669"/>
    <property type="project" value="TreeGrafter"/>
</dbReference>
<keyword evidence="4" id="KW-0472">Membrane</keyword>
<evidence type="ECO:0000256" key="4">
    <source>
        <dbReference type="SAM" id="Phobius"/>
    </source>
</evidence>
<keyword evidence="3" id="KW-0966">Cell projection</keyword>
<dbReference type="Pfam" id="PF00595">
    <property type="entry name" value="PDZ"/>
    <property type="match status" value="1"/>
</dbReference>
<protein>
    <recommendedName>
        <fullName evidence="5">PDZ domain-containing protein</fullName>
    </recommendedName>
</protein>
<dbReference type="Gene3D" id="2.30.42.10">
    <property type="match status" value="3"/>
</dbReference>
<sequence length="711" mass="81895">MYSSPSLPIKEEADEESFSSHKRYYFGPSRLLTKRIHIKSNDGTLDFTITGGNYLQPIQVASVVWASQAYLQGMRPGDQIICVNGIAFQQNIDYTKALQILYSSNELDIIIRTLRINSLDATLYDWYDPIQQRVTSPPPGNYLSNDAQLPYFERTVTISVEKGKRLGLIIRGGAEYGLGIFISGVDKGSLSDQAGLSIGDQILSVNGIDFLHITHSDAVQLLRNIDKMSFHLRQINKLPKPKDEIKKINNKSIRTSPRVFPKIISKHKSLSDVSSSSLINSKTNFFQQIIDTEDQLKVKHFLSQYLQEKIHIDQLMKPLLQILIKQNQQYRVIIYSFISSISYNYLFFLMNEIIESIRRFVRRNDLDRFDIYIIKDDLTTLKLSHERLIQTSLSSSRMSFHSPIYNISKSVENLSIENDKRLIRPKSLFLEEQIKQSFDQFSPRIQRKFSIDNKNVSMNNFYENNNLLRKTKSLHNVNKQEEFILLNKSRTNLTIEQQNIIEDFLKDYSLPYPITIHKIRPTLGVAIEGGFQDRIPLPRIVYMQPDGCAYVSSGLRVGHVIIGLNGYSMKELLHKEAALFIASSFKDKSTSSMDLLVVEPLTKEQKLSLLTNESFINCLPFGKKIEKFDSSINVLVIKYILTNLCLYLYTFHLCLTTICTPEMYFNWFLIIKNCRFTYSSLHSSYTLAGGIIVSIPWTIVSIYYLIQYGFR</sequence>
<feature type="domain" description="PDZ" evidence="5">
    <location>
        <begin position="513"/>
        <end position="584"/>
    </location>
</feature>
<feature type="transmembrane region" description="Helical" evidence="4">
    <location>
        <begin position="685"/>
        <end position="706"/>
    </location>
</feature>
<evidence type="ECO:0000256" key="3">
    <source>
        <dbReference type="ARBA" id="ARBA00023273"/>
    </source>
</evidence>
<feature type="domain" description="PDZ" evidence="5">
    <location>
        <begin position="39"/>
        <end position="106"/>
    </location>
</feature>
<accession>A0A816LPC3</accession>
<dbReference type="InterPro" id="IPR036034">
    <property type="entry name" value="PDZ_sf"/>
</dbReference>
<dbReference type="SUPFAM" id="SSF50156">
    <property type="entry name" value="PDZ domain-like"/>
    <property type="match status" value="3"/>
</dbReference>
<dbReference type="FunFam" id="2.30.42.10:FF:000087">
    <property type="entry name" value="Whirlin a"/>
    <property type="match status" value="1"/>
</dbReference>
<gene>
    <name evidence="6" type="ORF">XDN619_LOCUS1559</name>
</gene>
<dbReference type="AlphaFoldDB" id="A0A816LPC3"/>
<dbReference type="GO" id="GO:0032426">
    <property type="term" value="C:stereocilium tip"/>
    <property type="evidence" value="ECO:0007669"/>
    <property type="project" value="TreeGrafter"/>
</dbReference>
<feature type="transmembrane region" description="Helical" evidence="4">
    <location>
        <begin position="646"/>
        <end position="665"/>
    </location>
</feature>
<keyword evidence="4" id="KW-0812">Transmembrane</keyword>
<keyword evidence="4" id="KW-1133">Transmembrane helix</keyword>
<dbReference type="Proteomes" id="UP000663887">
    <property type="component" value="Unassembled WGS sequence"/>
</dbReference>
<comment type="caution">
    <text evidence="6">The sequence shown here is derived from an EMBL/GenBank/DDBJ whole genome shotgun (WGS) entry which is preliminary data.</text>
</comment>
<name>A0A816LPC3_9BILA</name>
<dbReference type="PROSITE" id="PS50106">
    <property type="entry name" value="PDZ"/>
    <property type="match status" value="3"/>
</dbReference>
<feature type="domain" description="PDZ" evidence="5">
    <location>
        <begin position="155"/>
        <end position="224"/>
    </location>
</feature>
<reference evidence="6" key="1">
    <citation type="submission" date="2021-02" db="EMBL/GenBank/DDBJ databases">
        <authorList>
            <person name="Nowell W R."/>
        </authorList>
    </citation>
    <scope>NUCLEOTIDE SEQUENCE</scope>
</reference>
<evidence type="ECO:0000313" key="7">
    <source>
        <dbReference type="Proteomes" id="UP000663887"/>
    </source>
</evidence>
<evidence type="ECO:0000256" key="1">
    <source>
        <dbReference type="ARBA" id="ARBA00004316"/>
    </source>
</evidence>
<dbReference type="GO" id="GO:0005886">
    <property type="term" value="C:plasma membrane"/>
    <property type="evidence" value="ECO:0007669"/>
    <property type="project" value="TreeGrafter"/>
</dbReference>
<organism evidence="6 7">
    <name type="scientific">Rotaria magnacalcarata</name>
    <dbReference type="NCBI Taxonomy" id="392030"/>
    <lineage>
        <taxon>Eukaryota</taxon>
        <taxon>Metazoa</taxon>
        <taxon>Spiralia</taxon>
        <taxon>Gnathifera</taxon>
        <taxon>Rotifera</taxon>
        <taxon>Eurotatoria</taxon>
        <taxon>Bdelloidea</taxon>
        <taxon>Philodinida</taxon>
        <taxon>Philodinidae</taxon>
        <taxon>Rotaria</taxon>
    </lineage>
</organism>
<dbReference type="InterPro" id="IPR001478">
    <property type="entry name" value="PDZ"/>
</dbReference>
<evidence type="ECO:0000256" key="2">
    <source>
        <dbReference type="ARBA" id="ARBA00022737"/>
    </source>
</evidence>
<proteinExistence type="predicted"/>
<dbReference type="InterPro" id="IPR051844">
    <property type="entry name" value="USH2_Complex_Protein"/>
</dbReference>
<evidence type="ECO:0000259" key="5">
    <source>
        <dbReference type="PROSITE" id="PS50106"/>
    </source>
</evidence>
<evidence type="ECO:0000313" key="6">
    <source>
        <dbReference type="EMBL" id="CAF1964603.1"/>
    </source>
</evidence>
<dbReference type="SMART" id="SM00228">
    <property type="entry name" value="PDZ"/>
    <property type="match status" value="3"/>
</dbReference>
<dbReference type="PANTHER" id="PTHR23116:SF29">
    <property type="entry name" value="PDZ DOMAIN-CONTAINING PROTEIN 7"/>
    <property type="match status" value="1"/>
</dbReference>
<dbReference type="GO" id="GO:0005929">
    <property type="term" value="C:cilium"/>
    <property type="evidence" value="ECO:0007669"/>
    <property type="project" value="TreeGrafter"/>
</dbReference>
<keyword evidence="2" id="KW-0677">Repeat</keyword>
<dbReference type="EMBL" id="CAJNRG010000072">
    <property type="protein sequence ID" value="CAF1964603.1"/>
    <property type="molecule type" value="Genomic_DNA"/>
</dbReference>